<sequence length="259" mass="27825">MAKLEGKIVAITGASSGIGAKTAELIARRGGTPLLMARNREKLSELAGRIGGRCETYELDVSSASSVERVFDLVHKRHGKVDVLVNNAGFGKFVMFEDTPLDDFEKMMDVNYMGLVRCTKAVLPPMRSAGSGQIVNIASLAGKIGTAKSAGYAATKHAVLGLTNSLRQELAGSGITVTAINPGPVDTPFFDLADPSGTYAANVKWFMLTPDQVAMSIVRAMERGRAEVDLPAVAGFGAKLFHLFPRTFERFSRRFLNLK</sequence>
<dbReference type="EMBL" id="RBAH01000005">
    <property type="protein sequence ID" value="RKN85194.1"/>
    <property type="molecule type" value="Genomic_DNA"/>
</dbReference>
<proteinExistence type="inferred from homology"/>
<dbReference type="GO" id="GO:0016491">
    <property type="term" value="F:oxidoreductase activity"/>
    <property type="evidence" value="ECO:0007669"/>
    <property type="project" value="UniProtKB-KW"/>
</dbReference>
<dbReference type="PROSITE" id="PS00061">
    <property type="entry name" value="ADH_SHORT"/>
    <property type="match status" value="1"/>
</dbReference>
<comment type="similarity">
    <text evidence="1 3">Belongs to the short-chain dehydrogenases/reductases (SDR) family.</text>
</comment>
<dbReference type="AlphaFoldDB" id="A0A3B0CKZ2"/>
<evidence type="ECO:0000256" key="3">
    <source>
        <dbReference type="RuleBase" id="RU000363"/>
    </source>
</evidence>
<comment type="caution">
    <text evidence="5">The sequence shown here is derived from an EMBL/GenBank/DDBJ whole genome shotgun (WGS) entry which is preliminary data.</text>
</comment>
<evidence type="ECO:0000256" key="1">
    <source>
        <dbReference type="ARBA" id="ARBA00006484"/>
    </source>
</evidence>
<protein>
    <submittedName>
        <fullName evidence="5">SDR family oxidoreductase</fullName>
    </submittedName>
</protein>
<dbReference type="InterPro" id="IPR057326">
    <property type="entry name" value="KR_dom"/>
</dbReference>
<evidence type="ECO:0000259" key="4">
    <source>
        <dbReference type="SMART" id="SM00822"/>
    </source>
</evidence>
<dbReference type="RefSeq" id="WP_120746846.1">
    <property type="nucleotide sequence ID" value="NZ_RBAH01000005.1"/>
</dbReference>
<reference evidence="5 6" key="1">
    <citation type="journal article" date="2007" name="Int. J. Syst. Evol. Microbiol.">
        <title>Paenibacillus ginsengarvi sp. nov., isolated from soil from ginseng cultivation.</title>
        <authorList>
            <person name="Yoon M.H."/>
            <person name="Ten L.N."/>
            <person name="Im W.T."/>
        </authorList>
    </citation>
    <scope>NUCLEOTIDE SEQUENCE [LARGE SCALE GENOMIC DNA]</scope>
    <source>
        <strain evidence="5 6">KCTC 13059</strain>
    </source>
</reference>
<dbReference type="Proteomes" id="UP000282311">
    <property type="component" value="Unassembled WGS sequence"/>
</dbReference>
<evidence type="ECO:0000313" key="5">
    <source>
        <dbReference type="EMBL" id="RKN85194.1"/>
    </source>
</evidence>
<dbReference type="PANTHER" id="PTHR44196">
    <property type="entry name" value="DEHYDROGENASE/REDUCTASE SDR FAMILY MEMBER 7B"/>
    <property type="match status" value="1"/>
</dbReference>
<gene>
    <name evidence="5" type="ORF">D7M11_08890</name>
</gene>
<dbReference type="InterPro" id="IPR002347">
    <property type="entry name" value="SDR_fam"/>
</dbReference>
<dbReference type="InterPro" id="IPR020904">
    <property type="entry name" value="Sc_DH/Rdtase_CS"/>
</dbReference>
<dbReference type="OrthoDB" id="9793345at2"/>
<dbReference type="Gene3D" id="3.40.50.720">
    <property type="entry name" value="NAD(P)-binding Rossmann-like Domain"/>
    <property type="match status" value="1"/>
</dbReference>
<feature type="domain" description="Ketoreductase" evidence="4">
    <location>
        <begin position="7"/>
        <end position="188"/>
    </location>
</feature>
<dbReference type="InterPro" id="IPR036291">
    <property type="entry name" value="NAD(P)-bd_dom_sf"/>
</dbReference>
<accession>A0A3B0CKZ2</accession>
<keyword evidence="6" id="KW-1185">Reference proteome</keyword>
<dbReference type="PANTHER" id="PTHR44196:SF1">
    <property type="entry name" value="DEHYDROGENASE_REDUCTASE SDR FAMILY MEMBER 7B"/>
    <property type="match status" value="1"/>
</dbReference>
<keyword evidence="2" id="KW-0560">Oxidoreductase</keyword>
<dbReference type="FunFam" id="3.40.50.720:FF:000084">
    <property type="entry name" value="Short-chain dehydrogenase reductase"/>
    <property type="match status" value="1"/>
</dbReference>
<organism evidence="5 6">
    <name type="scientific">Paenibacillus ginsengarvi</name>
    <dbReference type="NCBI Taxonomy" id="400777"/>
    <lineage>
        <taxon>Bacteria</taxon>
        <taxon>Bacillati</taxon>
        <taxon>Bacillota</taxon>
        <taxon>Bacilli</taxon>
        <taxon>Bacillales</taxon>
        <taxon>Paenibacillaceae</taxon>
        <taxon>Paenibacillus</taxon>
    </lineage>
</organism>
<dbReference type="GO" id="GO:0016020">
    <property type="term" value="C:membrane"/>
    <property type="evidence" value="ECO:0007669"/>
    <property type="project" value="TreeGrafter"/>
</dbReference>
<dbReference type="PRINTS" id="PR00081">
    <property type="entry name" value="GDHRDH"/>
</dbReference>
<evidence type="ECO:0000313" key="6">
    <source>
        <dbReference type="Proteomes" id="UP000282311"/>
    </source>
</evidence>
<name>A0A3B0CKZ2_9BACL</name>
<dbReference type="SMART" id="SM00822">
    <property type="entry name" value="PKS_KR"/>
    <property type="match status" value="1"/>
</dbReference>
<dbReference type="SUPFAM" id="SSF51735">
    <property type="entry name" value="NAD(P)-binding Rossmann-fold domains"/>
    <property type="match status" value="1"/>
</dbReference>
<evidence type="ECO:0000256" key="2">
    <source>
        <dbReference type="ARBA" id="ARBA00023002"/>
    </source>
</evidence>
<dbReference type="PRINTS" id="PR00080">
    <property type="entry name" value="SDRFAMILY"/>
</dbReference>
<dbReference type="GO" id="GO:0008206">
    <property type="term" value="P:bile acid metabolic process"/>
    <property type="evidence" value="ECO:0007669"/>
    <property type="project" value="UniProtKB-ARBA"/>
</dbReference>
<dbReference type="PIRSF" id="PIRSF000126">
    <property type="entry name" value="11-beta-HSD1"/>
    <property type="match status" value="1"/>
</dbReference>
<dbReference type="Pfam" id="PF00106">
    <property type="entry name" value="adh_short"/>
    <property type="match status" value="1"/>
</dbReference>